<evidence type="ECO:0008006" key="4">
    <source>
        <dbReference type="Google" id="ProtNLM"/>
    </source>
</evidence>
<keyword evidence="1" id="KW-0732">Signal</keyword>
<reference evidence="2" key="1">
    <citation type="submission" date="2020-07" db="EMBL/GenBank/DDBJ databases">
        <title>Huge and variable diversity of episymbiotic CPR bacteria and DPANN archaea in groundwater ecosystems.</title>
        <authorList>
            <person name="He C.Y."/>
            <person name="Keren R."/>
            <person name="Whittaker M."/>
            <person name="Farag I.F."/>
            <person name="Doudna J."/>
            <person name="Cate J.H.D."/>
            <person name="Banfield J.F."/>
        </authorList>
    </citation>
    <scope>NUCLEOTIDE SEQUENCE</scope>
    <source>
        <strain evidence="2">NC_groundwater_17_Pr7_B-0.1um_64_12</strain>
    </source>
</reference>
<evidence type="ECO:0000256" key="1">
    <source>
        <dbReference type="SAM" id="SignalP"/>
    </source>
</evidence>
<gene>
    <name evidence="2" type="ORF">HYR64_05475</name>
</gene>
<protein>
    <recommendedName>
        <fullName evidence="4">SD-repeat containing protein B domain-containing protein</fullName>
    </recommendedName>
</protein>
<name>A0A931PTN1_FIMGI</name>
<organism evidence="2 3">
    <name type="scientific">Fimbriimonas ginsengisoli</name>
    <dbReference type="NCBI Taxonomy" id="1005039"/>
    <lineage>
        <taxon>Bacteria</taxon>
        <taxon>Bacillati</taxon>
        <taxon>Armatimonadota</taxon>
        <taxon>Fimbriimonadia</taxon>
        <taxon>Fimbriimonadales</taxon>
        <taxon>Fimbriimonadaceae</taxon>
        <taxon>Fimbriimonas</taxon>
    </lineage>
</organism>
<feature type="chain" id="PRO_5037895451" description="SD-repeat containing protein B domain-containing protein" evidence="1">
    <location>
        <begin position="36"/>
        <end position="329"/>
    </location>
</feature>
<feature type="signal peptide" evidence="1">
    <location>
        <begin position="1"/>
        <end position="35"/>
    </location>
</feature>
<evidence type="ECO:0000313" key="2">
    <source>
        <dbReference type="EMBL" id="MBI1756539.1"/>
    </source>
</evidence>
<dbReference type="EMBL" id="JACOSL010000033">
    <property type="protein sequence ID" value="MBI1756539.1"/>
    <property type="molecule type" value="Genomic_DNA"/>
</dbReference>
<accession>A0A931PTN1</accession>
<dbReference type="SUPFAM" id="SSF117074">
    <property type="entry name" value="Hypothetical protein PA1324"/>
    <property type="match status" value="1"/>
</dbReference>
<comment type="caution">
    <text evidence="2">The sequence shown here is derived from an EMBL/GenBank/DDBJ whole genome shotgun (WGS) entry which is preliminary data.</text>
</comment>
<dbReference type="AlphaFoldDB" id="A0A931PTN1"/>
<sequence>MAWFVRLGRLVTTARGTIVAAAMVTTSLVAASAGAQITGAVSTTSFDGLLVNGNLYSDARGVYFSGGPQNRNAAGLTPGIYFFQVTTRDGSVLVSTDLATDRLVYVDSYGRVGGRCLANGAPIHSTRVHPEGAADTASGAVPVRLWPFASEPSGKGDYKAWLILAAAWDGSEYIADPNTSIAADGRHLSFLQRDSRTDNFTFRATSSGVPVAASEFNGAVFDDLNANGVLEPSDLPLGGATVRCTLILPDGSETSLEATSDLSGNYFLTTEGLAGGLPSGTAFRVTQVPLGGAWTQTAPAPDGFGDRYYSGILGSGLGFFYGLDFGNTS</sequence>
<dbReference type="InterPro" id="IPR013783">
    <property type="entry name" value="Ig-like_fold"/>
</dbReference>
<proteinExistence type="predicted"/>
<dbReference type="Gene3D" id="2.60.40.10">
    <property type="entry name" value="Immunoglobulins"/>
    <property type="match status" value="1"/>
</dbReference>
<dbReference type="Proteomes" id="UP000727962">
    <property type="component" value="Unassembled WGS sequence"/>
</dbReference>
<evidence type="ECO:0000313" key="3">
    <source>
        <dbReference type="Proteomes" id="UP000727962"/>
    </source>
</evidence>